<reference evidence="3" key="1">
    <citation type="journal article" date="2019" name="Int. J. Syst. Evol. Microbiol.">
        <title>The Global Catalogue of Microorganisms (GCM) 10K type strain sequencing project: providing services to taxonomists for standard genome sequencing and annotation.</title>
        <authorList>
            <consortium name="The Broad Institute Genomics Platform"/>
            <consortium name="The Broad Institute Genome Sequencing Center for Infectious Disease"/>
            <person name="Wu L."/>
            <person name="Ma J."/>
        </authorList>
    </citation>
    <scope>NUCLEOTIDE SEQUENCE [LARGE SCALE GENOMIC DNA]</scope>
    <source>
        <strain evidence="3">KLKA75</strain>
    </source>
</reference>
<keyword evidence="3" id="KW-1185">Reference proteome</keyword>
<organism evidence="2 3">
    <name type="scientific">Actinomadura gamaensis</name>
    <dbReference type="NCBI Taxonomy" id="1763541"/>
    <lineage>
        <taxon>Bacteria</taxon>
        <taxon>Bacillati</taxon>
        <taxon>Actinomycetota</taxon>
        <taxon>Actinomycetes</taxon>
        <taxon>Streptosporangiales</taxon>
        <taxon>Thermomonosporaceae</taxon>
        <taxon>Actinomadura</taxon>
    </lineage>
</organism>
<dbReference type="RefSeq" id="WP_378252058.1">
    <property type="nucleotide sequence ID" value="NZ_JBHSIT010000001.1"/>
</dbReference>
<gene>
    <name evidence="2" type="ORF">ACFPCY_03395</name>
</gene>
<dbReference type="InterPro" id="IPR027843">
    <property type="entry name" value="DUF4440"/>
</dbReference>
<evidence type="ECO:0000313" key="2">
    <source>
        <dbReference type="EMBL" id="MFC4906352.1"/>
    </source>
</evidence>
<comment type="caution">
    <text evidence="2">The sequence shown here is derived from an EMBL/GenBank/DDBJ whole genome shotgun (WGS) entry which is preliminary data.</text>
</comment>
<dbReference type="NCBIfam" id="TIGR02246">
    <property type="entry name" value="SgcJ/EcaC family oxidoreductase"/>
    <property type="match status" value="1"/>
</dbReference>
<dbReference type="Gene3D" id="3.10.450.50">
    <property type="match status" value="1"/>
</dbReference>
<accession>A0ABV9TU85</accession>
<evidence type="ECO:0000259" key="1">
    <source>
        <dbReference type="Pfam" id="PF14534"/>
    </source>
</evidence>
<dbReference type="InterPro" id="IPR011944">
    <property type="entry name" value="Steroid_delta5-4_isomerase"/>
</dbReference>
<feature type="domain" description="DUF4440" evidence="1">
    <location>
        <begin position="8"/>
        <end position="118"/>
    </location>
</feature>
<dbReference type="EMBL" id="JBHSIT010000001">
    <property type="protein sequence ID" value="MFC4906352.1"/>
    <property type="molecule type" value="Genomic_DNA"/>
</dbReference>
<dbReference type="SUPFAM" id="SSF54427">
    <property type="entry name" value="NTF2-like"/>
    <property type="match status" value="1"/>
</dbReference>
<dbReference type="Pfam" id="PF14534">
    <property type="entry name" value="DUF4440"/>
    <property type="match status" value="1"/>
</dbReference>
<protein>
    <submittedName>
        <fullName evidence="2">SgcJ/EcaC family oxidoreductase</fullName>
    </submittedName>
</protein>
<dbReference type="InterPro" id="IPR032710">
    <property type="entry name" value="NTF2-like_dom_sf"/>
</dbReference>
<sequence>MTDNETRVRDLFGRLDKAWTDGDADAFAAEFADDATSISAEAFADGKDAIRARMSALFTGSLQGTRLRDEIEGLRFVGGTALVTVRSTAARASEEVVPDDRWIRATWVLAADGGDWKVHAFHACPAA</sequence>
<evidence type="ECO:0000313" key="3">
    <source>
        <dbReference type="Proteomes" id="UP001595872"/>
    </source>
</evidence>
<name>A0ABV9TU85_9ACTN</name>
<proteinExistence type="predicted"/>
<dbReference type="Proteomes" id="UP001595872">
    <property type="component" value="Unassembled WGS sequence"/>
</dbReference>